<evidence type="ECO:0000313" key="9">
    <source>
        <dbReference type="Proteomes" id="UP001181693"/>
    </source>
</evidence>
<evidence type="ECO:0000256" key="1">
    <source>
        <dbReference type="ARBA" id="ARBA00004202"/>
    </source>
</evidence>
<dbReference type="PANTHER" id="PTHR22237:SF2">
    <property type="entry name" value="APC MEMBRANE RECRUITMENT PROTEIN 3"/>
    <property type="match status" value="1"/>
</dbReference>
<feature type="region of interest" description="Disordered" evidence="7">
    <location>
        <begin position="684"/>
        <end position="721"/>
    </location>
</feature>
<dbReference type="GO" id="GO:0060828">
    <property type="term" value="P:regulation of canonical Wnt signaling pathway"/>
    <property type="evidence" value="ECO:0007669"/>
    <property type="project" value="TreeGrafter"/>
</dbReference>
<evidence type="ECO:0000256" key="4">
    <source>
        <dbReference type="ARBA" id="ARBA00022687"/>
    </source>
</evidence>
<comment type="caution">
    <text evidence="8">The sequence shown here is derived from an EMBL/GenBank/DDBJ whole genome shotgun (WGS) entry which is preliminary data.</text>
</comment>
<evidence type="ECO:0000256" key="2">
    <source>
        <dbReference type="ARBA" id="ARBA00007750"/>
    </source>
</evidence>
<evidence type="ECO:0000256" key="3">
    <source>
        <dbReference type="ARBA" id="ARBA00022475"/>
    </source>
</evidence>
<sequence length="830" mass="93019">MERGKTFIISYAKNPSEKVPQVRCKDKKKIEGQKNPTQCDIKKNVTGTQRMSNNICTKVTVNNIRCPKPVTKSKTYDCVTKDDKLDKNNRVSGHRRLPSSRSSPGLIEDPGGKRNDLQATGPSTCKQTMIDYRHFVPQMPFVPSVAKSLPKKRISLRRSKKSLKNIFNLKRNKEQDTISEDESIQIVNIESNSVKMVEKQCQSNVGEMHSEELLAPEFPDREMYIDAIDSFKALCEDVASLKSFDSLTGCGEIFADECSSFIDIENCRVTFISRPSPVAANFQGGGERLASPAKSESIDFSRFHRHVKSLPRNLSSNELFEAKSLPDSNDADGKEIKRTLSKDQVSNLSYNDLMSSAENINEPESPKSTSDEGYYDSYSPRTEEVKNELETYRSFPRDSYSGDALYDFCVGSEENMATQPPNDLVEDGILQSTWKGGECLLKLCDTELTLTMGMVNWLKKTGRITDSEINDQNLTSDKTVEMETKIGNSTEALQTIASRDIRGECYKLHSGYKEKEYSSIISHIRDSENILADILSGNTTEKQATKLLESKEDEKGSTSEEHIDIKDSSLESQVPITLSKNDENQHVSSAENESMFPMASACEQDGTNVTPHHLDTLHSLGLQYTSNSMSENNKGLTNILDKFTARLSSLHITLGSQNIQHGANKIMRPYEITQNIKNLIEQHDTEHQTSLPQPALLSKSDNETDMKHLKTSDEPPLSNTLPIKYLKDEHTTNGQMPKEKQSSKSVTKTHFLPLFKSPCSSVISRFSSTLYKVHKPGDAIIFFNTGKYPQASSCNEDFANDLDGLSIDFSKFRNNEFEPISTDAEERGLL</sequence>
<dbReference type="Pfam" id="PF09422">
    <property type="entry name" value="AMER"/>
    <property type="match status" value="1"/>
</dbReference>
<dbReference type="Proteomes" id="UP001181693">
    <property type="component" value="Unassembled WGS sequence"/>
</dbReference>
<proteinExistence type="inferred from homology"/>
<keyword evidence="4" id="KW-0879">Wnt signaling pathway</keyword>
<keyword evidence="6" id="KW-0472">Membrane</keyword>
<dbReference type="PANTHER" id="PTHR22237">
    <property type="entry name" value="APC MEMBRANE RECRUITMENT PROTEIN 2-RELATED"/>
    <property type="match status" value="1"/>
</dbReference>
<feature type="region of interest" description="Disordered" evidence="7">
    <location>
        <begin position="549"/>
        <end position="573"/>
    </location>
</feature>
<dbReference type="InterPro" id="IPR019003">
    <property type="entry name" value="AMER"/>
</dbReference>
<gene>
    <name evidence="8" type="ORF">GDO54_010264</name>
</gene>
<evidence type="ECO:0008006" key="10">
    <source>
        <dbReference type="Google" id="ProtNLM"/>
    </source>
</evidence>
<dbReference type="GO" id="GO:0016055">
    <property type="term" value="P:Wnt signaling pathway"/>
    <property type="evidence" value="ECO:0007669"/>
    <property type="project" value="UniProtKB-KW"/>
</dbReference>
<evidence type="ECO:0000313" key="8">
    <source>
        <dbReference type="EMBL" id="DBA25939.1"/>
    </source>
</evidence>
<evidence type="ECO:0000256" key="7">
    <source>
        <dbReference type="SAM" id="MobiDB-lite"/>
    </source>
</evidence>
<reference evidence="8" key="1">
    <citation type="thesis" date="2020" institute="ProQuest LLC" country="789 East Eisenhower Parkway, Ann Arbor, MI, USA">
        <title>Comparative Genomics and Chromosome Evolution.</title>
        <authorList>
            <person name="Mudd A.B."/>
        </authorList>
    </citation>
    <scope>NUCLEOTIDE SEQUENCE</scope>
    <source>
        <strain evidence="8">1538</strain>
        <tissue evidence="8">Blood</tissue>
    </source>
</reference>
<feature type="region of interest" description="Disordered" evidence="7">
    <location>
        <begin position="84"/>
        <end position="121"/>
    </location>
</feature>
<dbReference type="AlphaFoldDB" id="A0AAV3AFB3"/>
<dbReference type="EMBL" id="DYDO01000004">
    <property type="protein sequence ID" value="DBA25939.1"/>
    <property type="molecule type" value="Genomic_DNA"/>
</dbReference>
<dbReference type="GO" id="GO:0005546">
    <property type="term" value="F:phosphatidylinositol-4,5-bisphosphate binding"/>
    <property type="evidence" value="ECO:0007669"/>
    <property type="project" value="TreeGrafter"/>
</dbReference>
<accession>A0AAV3AFB3</accession>
<feature type="compositionally biased region" description="Basic and acidic residues" evidence="7">
    <location>
        <begin position="549"/>
        <end position="569"/>
    </location>
</feature>
<keyword evidence="5" id="KW-0446">Lipid-binding</keyword>
<organism evidence="8 9">
    <name type="scientific">Pyxicephalus adspersus</name>
    <name type="common">African bullfrog</name>
    <dbReference type="NCBI Taxonomy" id="30357"/>
    <lineage>
        <taxon>Eukaryota</taxon>
        <taxon>Metazoa</taxon>
        <taxon>Chordata</taxon>
        <taxon>Craniata</taxon>
        <taxon>Vertebrata</taxon>
        <taxon>Euteleostomi</taxon>
        <taxon>Amphibia</taxon>
        <taxon>Batrachia</taxon>
        <taxon>Anura</taxon>
        <taxon>Neobatrachia</taxon>
        <taxon>Ranoidea</taxon>
        <taxon>Pyxicephalidae</taxon>
        <taxon>Pyxicephalinae</taxon>
        <taxon>Pyxicephalus</taxon>
    </lineage>
</organism>
<keyword evidence="9" id="KW-1185">Reference proteome</keyword>
<keyword evidence="3" id="KW-1003">Cell membrane</keyword>
<evidence type="ECO:0000256" key="5">
    <source>
        <dbReference type="ARBA" id="ARBA00023121"/>
    </source>
</evidence>
<feature type="compositionally biased region" description="Basic and acidic residues" evidence="7">
    <location>
        <begin position="700"/>
        <end position="713"/>
    </location>
</feature>
<comment type="similarity">
    <text evidence="2">Belongs to the Amer family.</text>
</comment>
<protein>
    <recommendedName>
        <fullName evidence="10">APC membrane recruitment protein 3</fullName>
    </recommendedName>
</protein>
<feature type="region of interest" description="Disordered" evidence="7">
    <location>
        <begin position="356"/>
        <end position="385"/>
    </location>
</feature>
<comment type="subcellular location">
    <subcellularLocation>
        <location evidence="1">Cell membrane</location>
        <topology evidence="1">Peripheral membrane protein</topology>
    </subcellularLocation>
</comment>
<dbReference type="GO" id="GO:0005886">
    <property type="term" value="C:plasma membrane"/>
    <property type="evidence" value="ECO:0007669"/>
    <property type="project" value="UniProtKB-SubCell"/>
</dbReference>
<name>A0AAV3AFB3_PYXAD</name>
<evidence type="ECO:0000256" key="6">
    <source>
        <dbReference type="ARBA" id="ARBA00023136"/>
    </source>
</evidence>
<dbReference type="GO" id="GO:0008013">
    <property type="term" value="F:beta-catenin binding"/>
    <property type="evidence" value="ECO:0007669"/>
    <property type="project" value="TreeGrafter"/>
</dbReference>